<evidence type="ECO:0000259" key="2">
    <source>
        <dbReference type="Pfam" id="PF13690"/>
    </source>
</evidence>
<evidence type="ECO:0000313" key="4">
    <source>
        <dbReference type="Proteomes" id="UP000183994"/>
    </source>
</evidence>
<dbReference type="GO" id="GO:0006935">
    <property type="term" value="P:chemotaxis"/>
    <property type="evidence" value="ECO:0007669"/>
    <property type="project" value="UniProtKB-KW"/>
</dbReference>
<proteinExistence type="predicted"/>
<protein>
    <submittedName>
        <fullName evidence="3">Chemotaxis phosphatase CheX</fullName>
    </submittedName>
</protein>
<dbReference type="STRING" id="1121393.SAMN02745216_04668"/>
<dbReference type="InterPro" id="IPR028976">
    <property type="entry name" value="CheC-like_sf"/>
</dbReference>
<dbReference type="EMBL" id="FQZU01000047">
    <property type="protein sequence ID" value="SHL13337.1"/>
    <property type="molecule type" value="Genomic_DNA"/>
</dbReference>
<name>A0A1M6Y540_9BACT</name>
<sequence length="166" mass="18241">MEPDKFIEETLRQVVLTVFEQMYFMFPQEVGMKDALECKGDETYIANVGLKNGGLEVTIAGSAGLCEKIASAMFGEDRELTQKDVEDVFREAANIISGNLINECAFPGEVSPDIPVARKGMDLEDCNNAHDLNLFFEVENSHFSIHLKGFAASTLTCSEGNFTSPS</sequence>
<keyword evidence="1" id="KW-0145">Chemotaxis</keyword>
<dbReference type="OrthoDB" id="9867206at2"/>
<keyword evidence="4" id="KW-1185">Reference proteome</keyword>
<dbReference type="RefSeq" id="WP_073478655.1">
    <property type="nucleotide sequence ID" value="NZ_FQZU01000047.1"/>
</dbReference>
<evidence type="ECO:0000313" key="3">
    <source>
        <dbReference type="EMBL" id="SHL13337.1"/>
    </source>
</evidence>
<gene>
    <name evidence="3" type="ORF">SAMN02745216_04668</name>
</gene>
<dbReference type="SUPFAM" id="SSF103039">
    <property type="entry name" value="CheC-like"/>
    <property type="match status" value="1"/>
</dbReference>
<organism evidence="3 4">
    <name type="scientific">Desulfatibacillum alkenivorans DSM 16219</name>
    <dbReference type="NCBI Taxonomy" id="1121393"/>
    <lineage>
        <taxon>Bacteria</taxon>
        <taxon>Pseudomonadati</taxon>
        <taxon>Thermodesulfobacteriota</taxon>
        <taxon>Desulfobacteria</taxon>
        <taxon>Desulfobacterales</taxon>
        <taxon>Desulfatibacillaceae</taxon>
        <taxon>Desulfatibacillum</taxon>
    </lineage>
</organism>
<dbReference type="Gene3D" id="3.40.1550.10">
    <property type="entry name" value="CheC-like"/>
    <property type="match status" value="1"/>
</dbReference>
<dbReference type="AlphaFoldDB" id="A0A1M6Y540"/>
<dbReference type="Proteomes" id="UP000183994">
    <property type="component" value="Unassembled WGS sequence"/>
</dbReference>
<accession>A0A1M6Y540</accession>
<reference evidence="4" key="1">
    <citation type="submission" date="2016-11" db="EMBL/GenBank/DDBJ databases">
        <authorList>
            <person name="Varghese N."/>
            <person name="Submissions S."/>
        </authorList>
    </citation>
    <scope>NUCLEOTIDE SEQUENCE [LARGE SCALE GENOMIC DNA]</scope>
    <source>
        <strain evidence="4">DSM 16219</strain>
    </source>
</reference>
<dbReference type="Pfam" id="PF13690">
    <property type="entry name" value="CheX"/>
    <property type="match status" value="1"/>
</dbReference>
<evidence type="ECO:0000256" key="1">
    <source>
        <dbReference type="ARBA" id="ARBA00022500"/>
    </source>
</evidence>
<dbReference type="InterPro" id="IPR028051">
    <property type="entry name" value="CheX-like_dom"/>
</dbReference>
<feature type="domain" description="Chemotaxis phosphatase CheX-like" evidence="2">
    <location>
        <begin position="45"/>
        <end position="137"/>
    </location>
</feature>